<feature type="region of interest" description="Disordered" evidence="1">
    <location>
        <begin position="747"/>
        <end position="794"/>
    </location>
</feature>
<evidence type="ECO:0000313" key="4">
    <source>
        <dbReference type="EMBL" id="SPQ97142.1"/>
    </source>
</evidence>
<feature type="region of interest" description="Disordered" evidence="1">
    <location>
        <begin position="39"/>
        <end position="96"/>
    </location>
</feature>
<dbReference type="EMBL" id="CDSF01000090">
    <property type="protein sequence ID" value="CEO99124.1"/>
    <property type="molecule type" value="Genomic_DNA"/>
</dbReference>
<feature type="region of interest" description="Disordered" evidence="1">
    <location>
        <begin position="546"/>
        <end position="701"/>
    </location>
</feature>
<feature type="region of interest" description="Disordered" evidence="1">
    <location>
        <begin position="202"/>
        <end position="344"/>
    </location>
</feature>
<dbReference type="Pfam" id="PF09133">
    <property type="entry name" value="SANTA"/>
    <property type="match status" value="1"/>
</dbReference>
<evidence type="ECO:0000313" key="3">
    <source>
        <dbReference type="EMBL" id="CEO99124.1"/>
    </source>
</evidence>
<keyword evidence="5" id="KW-1185">Reference proteome</keyword>
<reference evidence="4 6" key="2">
    <citation type="submission" date="2018-03" db="EMBL/GenBank/DDBJ databases">
        <authorList>
            <person name="Fogelqvist J."/>
        </authorList>
    </citation>
    <scope>NUCLEOTIDE SEQUENCE [LARGE SCALE GENOMIC DNA]</scope>
</reference>
<feature type="compositionally biased region" description="Polar residues" evidence="1">
    <location>
        <begin position="362"/>
        <end position="372"/>
    </location>
</feature>
<feature type="region of interest" description="Disordered" evidence="1">
    <location>
        <begin position="359"/>
        <end position="416"/>
    </location>
</feature>
<evidence type="ECO:0000313" key="5">
    <source>
        <dbReference type="Proteomes" id="UP000039324"/>
    </source>
</evidence>
<evidence type="ECO:0000259" key="2">
    <source>
        <dbReference type="Pfam" id="PF09133"/>
    </source>
</evidence>
<feature type="compositionally biased region" description="Basic residues" evidence="1">
    <location>
        <begin position="783"/>
        <end position="794"/>
    </location>
</feature>
<feature type="compositionally biased region" description="Low complexity" evidence="1">
    <location>
        <begin position="218"/>
        <end position="229"/>
    </location>
</feature>
<dbReference type="Proteomes" id="UP000290189">
    <property type="component" value="Unassembled WGS sequence"/>
</dbReference>
<dbReference type="Proteomes" id="UP000039324">
    <property type="component" value="Unassembled WGS sequence"/>
</dbReference>
<reference evidence="3 5" key="1">
    <citation type="submission" date="2015-02" db="EMBL/GenBank/DDBJ databases">
        <authorList>
            <person name="Chooi Y.-H."/>
        </authorList>
    </citation>
    <scope>NUCLEOTIDE SEQUENCE [LARGE SCALE GENOMIC DNA]</scope>
    <source>
        <strain evidence="3">E3</strain>
    </source>
</reference>
<protein>
    <recommendedName>
        <fullName evidence="2">SANTA domain-containing protein</fullName>
    </recommendedName>
</protein>
<evidence type="ECO:0000313" key="6">
    <source>
        <dbReference type="Proteomes" id="UP000290189"/>
    </source>
</evidence>
<name>A0A0G4IVI6_PLABS</name>
<feature type="compositionally biased region" description="Low complexity" evidence="1">
    <location>
        <begin position="621"/>
        <end position="630"/>
    </location>
</feature>
<feature type="compositionally biased region" description="Low complexity" evidence="1">
    <location>
        <begin position="320"/>
        <end position="335"/>
    </location>
</feature>
<dbReference type="InterPro" id="IPR015216">
    <property type="entry name" value="SANTA"/>
</dbReference>
<geneLocation type="mitochondrion" evidence="4"/>
<feature type="domain" description="SANTA" evidence="2">
    <location>
        <begin position="428"/>
        <end position="507"/>
    </location>
</feature>
<feature type="compositionally biased region" description="Polar residues" evidence="1">
    <location>
        <begin position="65"/>
        <end position="75"/>
    </location>
</feature>
<gene>
    <name evidence="3" type="ORF">PBRA_001029</name>
    <name evidence="4" type="ORF">PLBR_LOCUS4357</name>
</gene>
<organism evidence="3 5">
    <name type="scientific">Plasmodiophora brassicae</name>
    <name type="common">Clubroot disease agent</name>
    <dbReference type="NCBI Taxonomy" id="37360"/>
    <lineage>
        <taxon>Eukaryota</taxon>
        <taxon>Sar</taxon>
        <taxon>Rhizaria</taxon>
        <taxon>Endomyxa</taxon>
        <taxon>Phytomyxea</taxon>
        <taxon>Plasmodiophorida</taxon>
        <taxon>Plasmodiophoridae</taxon>
        <taxon>Plasmodiophora</taxon>
    </lineage>
</organism>
<keyword evidence="4" id="KW-0496">Mitochondrion</keyword>
<evidence type="ECO:0000256" key="1">
    <source>
        <dbReference type="SAM" id="MobiDB-lite"/>
    </source>
</evidence>
<feature type="region of interest" description="Disordered" evidence="1">
    <location>
        <begin position="1"/>
        <end position="22"/>
    </location>
</feature>
<sequence length="794" mass="83446">MSAADGSPAPLRPAVHRAPMSFARRQEVDARLDALRRASPMPKAIQSRLGGAPSPFRSPPVPEWPTQSPAMTSSHRLSKYLPGSFTPSEPAAPARVPPVPPLADAARNALQLPFSPAPVKADQTVMFGDIGTNKPWFDQVAAAAANAQSSAPYWQAGAMARRLVVEKYPSPPRHASGSPKRPAQDRDSPAAPAITGAEEALLSPCPQQGSPSPPRSPTPASTATARPPACGRSPVPSGAPVAIVETNPVAPVQTPKDVPEGALPSGDAPERIPSEAPEPSPVALKSPLRAAPASVSKSPRKKPSVSGSAVVRALQNRTGSSSTSAILSLISSTPGPTGPSPAFARRLQLQQERMAAAKVALTPTSVKSVGDQQSEDSRDGKVASTERPSKNKSTPRKQRSTEQAHSGTKKAPGPERVATKGGFDCICLDGWHVSMEGSFPVISGVDSKTTNRVDGRILQRRSQTLAVIEGNRYVLLGSINRVAMQRAGYGSAVIAKFESGLPESWAEDMKAAVGRVDAASTDHMAPLSENDAETAVNDTAETGAKHVVESASKKSAPNPARRSTGTVSKKFATKPAKHNADVTPKTSASKAAEVMPKKSASKAAEVMPKKSASKASTAVESASKTPTTASKSKKSLSKPIRKVSETAAATPDRPVGPAEMKQKASPRPPDRSSATPVENMAPQLSESRKRSRPPVTTSPVAKVDISLTHVVPVNEARGLRTSRSGRRCMPPLKFWLSERFVAESSQVYTAREDPLPPPPAKRRRKSLSVSSSKEQKPGAASHPRQRSKSLGKTK</sequence>
<dbReference type="EMBL" id="OVEO01000007">
    <property type="protein sequence ID" value="SPQ97142.1"/>
    <property type="molecule type" value="Genomic_DNA"/>
</dbReference>
<feature type="compositionally biased region" description="Basic residues" evidence="1">
    <location>
        <begin position="631"/>
        <end position="641"/>
    </location>
</feature>
<proteinExistence type="predicted"/>
<dbReference type="AlphaFoldDB" id="A0A0G4IVI6"/>
<dbReference type="OMA" id="ADSEEPC"/>
<accession>A0A0G4IVI6</accession>
<feature type="region of interest" description="Disordered" evidence="1">
    <location>
        <begin position="169"/>
        <end position="190"/>
    </location>
</feature>